<accession>A0A5P2FZC6</accession>
<protein>
    <submittedName>
        <fullName evidence="5">Tyrosine-type recombinase/integrase</fullName>
    </submittedName>
</protein>
<dbReference type="InterPro" id="IPR010998">
    <property type="entry name" value="Integrase_recombinase_N"/>
</dbReference>
<dbReference type="OrthoDB" id="1094492at2"/>
<organism evidence="5 6">
    <name type="scientific">Rhizosphaericola mali</name>
    <dbReference type="NCBI Taxonomy" id="2545455"/>
    <lineage>
        <taxon>Bacteria</taxon>
        <taxon>Pseudomonadati</taxon>
        <taxon>Bacteroidota</taxon>
        <taxon>Chitinophagia</taxon>
        <taxon>Chitinophagales</taxon>
        <taxon>Chitinophagaceae</taxon>
        <taxon>Rhizosphaericola</taxon>
    </lineage>
</organism>
<dbReference type="KEGG" id="arac:E0W69_009530"/>
<evidence type="ECO:0000256" key="3">
    <source>
        <dbReference type="ARBA" id="ARBA00023172"/>
    </source>
</evidence>
<dbReference type="Pfam" id="PF17293">
    <property type="entry name" value="Arm-DNA-bind_5"/>
    <property type="match status" value="1"/>
</dbReference>
<keyword evidence="2" id="KW-0238">DNA-binding</keyword>
<dbReference type="EMBL" id="CP044016">
    <property type="protein sequence ID" value="QES88886.1"/>
    <property type="molecule type" value="Genomic_DNA"/>
</dbReference>
<feature type="domain" description="Tyr recombinase" evidence="4">
    <location>
        <begin position="207"/>
        <end position="402"/>
    </location>
</feature>
<evidence type="ECO:0000313" key="5">
    <source>
        <dbReference type="EMBL" id="QES88886.1"/>
    </source>
</evidence>
<dbReference type="GO" id="GO:0006310">
    <property type="term" value="P:DNA recombination"/>
    <property type="evidence" value="ECO:0007669"/>
    <property type="project" value="UniProtKB-KW"/>
</dbReference>
<evidence type="ECO:0000256" key="2">
    <source>
        <dbReference type="ARBA" id="ARBA00023125"/>
    </source>
</evidence>
<dbReference type="InterPro" id="IPR013762">
    <property type="entry name" value="Integrase-like_cat_sf"/>
</dbReference>
<sequence>MKKIVASCEVFLDKRRIKKDNTFPVKLKVTFNRERKYYNTNVNISEYEWNCIHQKRTPNTLLRIKQKFKELEVSAQNCIDKIDRFTFFNFEKAYFPKRPDKHNVEYAYREFIQELNAQERFGSANLYECSISALLKYKSNLRFDDVTPLFLEKFEKYIINKGLSITTVGIYIRPLRAIINREIRNENYSLNDYPFTKGKYTIPTGRNIKKALSIETIKQIISFDTESDKLMEFYKDIWLFSFYCNGMNVADICHLKYKNMQGNIFVFQRLKTLRTYKSNPKYIKVAISAPVRQIINKWSIPMENENSYIFPLLNDSLSPFQTKEKTRIVSHSINAQMRKIAQKIGFSGDITTYSARHSYATILLNLGAPIKLVSDNLGHSTVSVTDNYLAGFTDDFIIDYANKMDNLFK</sequence>
<dbReference type="Pfam" id="PF13102">
    <property type="entry name" value="Phage_int_SAM_5"/>
    <property type="match status" value="1"/>
</dbReference>
<dbReference type="InterPro" id="IPR035386">
    <property type="entry name" value="Arm-DNA-bind_5"/>
</dbReference>
<reference evidence="5 6" key="1">
    <citation type="submission" date="2019-09" db="EMBL/GenBank/DDBJ databases">
        <title>Complete genome sequence of Arachidicoccus sp. B3-10 isolated from apple orchard soil.</title>
        <authorList>
            <person name="Kim H.S."/>
            <person name="Han K.-I."/>
            <person name="Suh M.K."/>
            <person name="Lee K.C."/>
            <person name="Eom M.K."/>
            <person name="Kim J.-S."/>
            <person name="Kang S.W."/>
            <person name="Sin Y."/>
            <person name="Lee J.-S."/>
        </authorList>
    </citation>
    <scope>NUCLEOTIDE SEQUENCE [LARGE SCALE GENOMIC DNA]</scope>
    <source>
        <strain evidence="5 6">B3-10</strain>
    </source>
</reference>
<evidence type="ECO:0000256" key="1">
    <source>
        <dbReference type="ARBA" id="ARBA00008857"/>
    </source>
</evidence>
<keyword evidence="6" id="KW-1185">Reference proteome</keyword>
<dbReference type="PROSITE" id="PS51898">
    <property type="entry name" value="TYR_RECOMBINASE"/>
    <property type="match status" value="1"/>
</dbReference>
<keyword evidence="3" id="KW-0233">DNA recombination</keyword>
<name>A0A5P2FZC6_9BACT</name>
<dbReference type="SUPFAM" id="SSF56349">
    <property type="entry name" value="DNA breaking-rejoining enzymes"/>
    <property type="match status" value="1"/>
</dbReference>
<dbReference type="Pfam" id="PF00589">
    <property type="entry name" value="Phage_integrase"/>
    <property type="match status" value="1"/>
</dbReference>
<dbReference type="RefSeq" id="WP_131329834.1">
    <property type="nucleotide sequence ID" value="NZ_CP044016.1"/>
</dbReference>
<dbReference type="InterPro" id="IPR002104">
    <property type="entry name" value="Integrase_catalytic"/>
</dbReference>
<evidence type="ECO:0000259" key="4">
    <source>
        <dbReference type="PROSITE" id="PS51898"/>
    </source>
</evidence>
<dbReference type="AlphaFoldDB" id="A0A5P2FZC6"/>
<gene>
    <name evidence="5" type="ORF">E0W69_009530</name>
</gene>
<comment type="similarity">
    <text evidence="1">Belongs to the 'phage' integrase family.</text>
</comment>
<dbReference type="InterPro" id="IPR011010">
    <property type="entry name" value="DNA_brk_join_enz"/>
</dbReference>
<dbReference type="PANTHER" id="PTHR30349:SF64">
    <property type="entry name" value="PROPHAGE INTEGRASE INTD-RELATED"/>
    <property type="match status" value="1"/>
</dbReference>
<dbReference type="GO" id="GO:0015074">
    <property type="term" value="P:DNA integration"/>
    <property type="evidence" value="ECO:0007669"/>
    <property type="project" value="InterPro"/>
</dbReference>
<dbReference type="PANTHER" id="PTHR30349">
    <property type="entry name" value="PHAGE INTEGRASE-RELATED"/>
    <property type="match status" value="1"/>
</dbReference>
<dbReference type="Gene3D" id="1.10.443.10">
    <property type="entry name" value="Intergrase catalytic core"/>
    <property type="match status" value="1"/>
</dbReference>
<dbReference type="InterPro" id="IPR025269">
    <property type="entry name" value="SAM-like_dom"/>
</dbReference>
<dbReference type="Proteomes" id="UP000292424">
    <property type="component" value="Chromosome"/>
</dbReference>
<dbReference type="GO" id="GO:0003677">
    <property type="term" value="F:DNA binding"/>
    <property type="evidence" value="ECO:0007669"/>
    <property type="project" value="UniProtKB-KW"/>
</dbReference>
<dbReference type="Gene3D" id="1.10.150.130">
    <property type="match status" value="1"/>
</dbReference>
<proteinExistence type="inferred from homology"/>
<evidence type="ECO:0000313" key="6">
    <source>
        <dbReference type="Proteomes" id="UP000292424"/>
    </source>
</evidence>
<dbReference type="InterPro" id="IPR050090">
    <property type="entry name" value="Tyrosine_recombinase_XerCD"/>
</dbReference>